<dbReference type="EMBL" id="LRPO01000061">
    <property type="protein sequence ID" value="KWZ79813.1"/>
    <property type="molecule type" value="Genomic_DNA"/>
</dbReference>
<dbReference type="AlphaFoldDB" id="A0A133KJS1"/>
<organism evidence="1 2">
    <name type="scientific">Bifidobacterium bifidum</name>
    <dbReference type="NCBI Taxonomy" id="1681"/>
    <lineage>
        <taxon>Bacteria</taxon>
        <taxon>Bacillati</taxon>
        <taxon>Actinomycetota</taxon>
        <taxon>Actinomycetes</taxon>
        <taxon>Bifidobacteriales</taxon>
        <taxon>Bifidobacteriaceae</taxon>
        <taxon>Bifidobacterium</taxon>
    </lineage>
</organism>
<sequence length="107" mass="12333">MKFYANQNTAIVPPGECCTESFLVAYAGETEEEVLNFRSYLFSKVARFLLLQAVASQDITKRRFLFVPDLGVYDHRISDEELVQLFGLSDIDWQYIDSHISETDEVK</sequence>
<evidence type="ECO:0000313" key="1">
    <source>
        <dbReference type="EMBL" id="KWZ79813.1"/>
    </source>
</evidence>
<protein>
    <submittedName>
        <fullName evidence="1">Uncharacterized protein</fullName>
    </submittedName>
</protein>
<reference evidence="1 2" key="1">
    <citation type="submission" date="2016-01" db="EMBL/GenBank/DDBJ databases">
        <authorList>
            <person name="Oliw E.H."/>
        </authorList>
    </citation>
    <scope>NUCLEOTIDE SEQUENCE [LARGE SCALE GENOMIC DNA]</scope>
    <source>
        <strain evidence="1 2">MJR8628B</strain>
    </source>
</reference>
<comment type="caution">
    <text evidence="1">The sequence shown here is derived from an EMBL/GenBank/DDBJ whole genome shotgun (WGS) entry which is preliminary data.</text>
</comment>
<dbReference type="Proteomes" id="UP000070092">
    <property type="component" value="Unassembled WGS sequence"/>
</dbReference>
<evidence type="ECO:0000313" key="2">
    <source>
        <dbReference type="Proteomes" id="UP000070092"/>
    </source>
</evidence>
<proteinExistence type="predicted"/>
<dbReference type="PATRIC" id="fig|1681.53.peg.2101"/>
<gene>
    <name evidence="1" type="ORF">HMPREF3196_02160</name>
</gene>
<accession>A0A133KJS1</accession>
<name>A0A133KJS1_BIFBI</name>